<evidence type="ECO:0000256" key="4">
    <source>
        <dbReference type="ARBA" id="ARBA00023163"/>
    </source>
</evidence>
<comment type="caution">
    <text evidence="6">The sequence shown here is derived from an EMBL/GenBank/DDBJ whole genome shotgun (WGS) entry which is preliminary data.</text>
</comment>
<evidence type="ECO:0000259" key="5">
    <source>
        <dbReference type="PROSITE" id="PS50931"/>
    </source>
</evidence>
<reference evidence="6 7" key="1">
    <citation type="journal article" date="2014" name="Genome Announc.">
        <title>Draft Genome Sequence of Advenella kashmirensis Strain W13003, a Polycyclic Aromatic Hydrocarbon-Degrading Bacterium.</title>
        <authorList>
            <person name="Wang X."/>
            <person name="Jin D."/>
            <person name="Zhou L."/>
            <person name="Wu L."/>
            <person name="An W."/>
            <person name="Zhao L."/>
        </authorList>
    </citation>
    <scope>NUCLEOTIDE SEQUENCE [LARGE SCALE GENOMIC DNA]</scope>
    <source>
        <strain evidence="6 7">W13003</strain>
    </source>
</reference>
<proteinExistence type="inferred from homology"/>
<keyword evidence="7" id="KW-1185">Reference proteome</keyword>
<organism evidence="6 7">
    <name type="scientific">Advenella kashmirensis W13003</name>
    <dbReference type="NCBI Taxonomy" id="1424334"/>
    <lineage>
        <taxon>Bacteria</taxon>
        <taxon>Pseudomonadati</taxon>
        <taxon>Pseudomonadota</taxon>
        <taxon>Betaproteobacteria</taxon>
        <taxon>Burkholderiales</taxon>
        <taxon>Alcaligenaceae</taxon>
    </lineage>
</organism>
<evidence type="ECO:0000256" key="2">
    <source>
        <dbReference type="ARBA" id="ARBA00023015"/>
    </source>
</evidence>
<gene>
    <name evidence="6" type="ORF">W822_03690</name>
</gene>
<dbReference type="InterPro" id="IPR036388">
    <property type="entry name" value="WH-like_DNA-bd_sf"/>
</dbReference>
<dbReference type="RefSeq" id="WP_024003804.1">
    <property type="nucleotide sequence ID" value="NZ_KI650979.1"/>
</dbReference>
<dbReference type="Proteomes" id="UP000018733">
    <property type="component" value="Unassembled WGS sequence"/>
</dbReference>
<dbReference type="SUPFAM" id="SSF46785">
    <property type="entry name" value="Winged helix' DNA-binding domain"/>
    <property type="match status" value="1"/>
</dbReference>
<dbReference type="OrthoDB" id="8437302at2"/>
<evidence type="ECO:0000256" key="1">
    <source>
        <dbReference type="ARBA" id="ARBA00009437"/>
    </source>
</evidence>
<comment type="similarity">
    <text evidence="1">Belongs to the LysR transcriptional regulatory family.</text>
</comment>
<sequence length="298" mass="32493">MIKLSIRQLLAIRELASARSFTVAASNLHTTQSNLSMTIREAEAIVGLRLFDRTTKFVIPTAAGQSFADSVSRLLDDLDSHIVNLQALGDLANGTVSIGVTPLLGSTLLAKVIARFNELYPGIAIRIEDASTHTLVSLLTRREIDLAIGTFEGRAAEIEMHPLFDDRLVALSHPSVGLKKKVKWAELLDKKIVGIDKDSSVGKMIEHAFWNAAKRVVRPTLASHHWLTVMALTSSVKGICIVPSYACISGFTSNLVRSELIEPSMSRTISIASIKGRSRSPAADAFMRTLTHIIENQN</sequence>
<dbReference type="Pfam" id="PF03466">
    <property type="entry name" value="LysR_substrate"/>
    <property type="match status" value="1"/>
</dbReference>
<dbReference type="Pfam" id="PF00126">
    <property type="entry name" value="HTH_1"/>
    <property type="match status" value="1"/>
</dbReference>
<name>V8QZ80_9BURK</name>
<dbReference type="SUPFAM" id="SSF53850">
    <property type="entry name" value="Periplasmic binding protein-like II"/>
    <property type="match status" value="1"/>
</dbReference>
<dbReference type="PATRIC" id="fig|1424334.3.peg.742"/>
<keyword evidence="4" id="KW-0804">Transcription</keyword>
<feature type="domain" description="HTH lysR-type" evidence="5">
    <location>
        <begin position="4"/>
        <end position="61"/>
    </location>
</feature>
<dbReference type="InterPro" id="IPR036390">
    <property type="entry name" value="WH_DNA-bd_sf"/>
</dbReference>
<dbReference type="AlphaFoldDB" id="V8QZ80"/>
<dbReference type="STRING" id="1424334.W822_03690"/>
<dbReference type="Gene3D" id="3.40.190.290">
    <property type="match status" value="1"/>
</dbReference>
<dbReference type="GO" id="GO:0005829">
    <property type="term" value="C:cytosol"/>
    <property type="evidence" value="ECO:0007669"/>
    <property type="project" value="TreeGrafter"/>
</dbReference>
<dbReference type="GO" id="GO:0003677">
    <property type="term" value="F:DNA binding"/>
    <property type="evidence" value="ECO:0007669"/>
    <property type="project" value="UniProtKB-KW"/>
</dbReference>
<dbReference type="PANTHER" id="PTHR30419">
    <property type="entry name" value="HTH-TYPE TRANSCRIPTIONAL REGULATOR YBHD"/>
    <property type="match status" value="1"/>
</dbReference>
<evidence type="ECO:0000313" key="7">
    <source>
        <dbReference type="Proteomes" id="UP000018733"/>
    </source>
</evidence>
<accession>V8QZ80</accession>
<evidence type="ECO:0000256" key="3">
    <source>
        <dbReference type="ARBA" id="ARBA00023125"/>
    </source>
</evidence>
<dbReference type="EMBL" id="AYXT01000001">
    <property type="protein sequence ID" value="ETF04708.1"/>
    <property type="molecule type" value="Genomic_DNA"/>
</dbReference>
<dbReference type="InterPro" id="IPR005119">
    <property type="entry name" value="LysR_subst-bd"/>
</dbReference>
<dbReference type="HOGENOM" id="CLU_039613_6_0_4"/>
<dbReference type="PANTHER" id="PTHR30419:SF8">
    <property type="entry name" value="NITROGEN ASSIMILATION TRANSCRIPTIONAL ACTIVATOR-RELATED"/>
    <property type="match status" value="1"/>
</dbReference>
<keyword evidence="2" id="KW-0805">Transcription regulation</keyword>
<dbReference type="InterPro" id="IPR000847">
    <property type="entry name" value="LysR_HTH_N"/>
</dbReference>
<protein>
    <recommendedName>
        <fullName evidence="5">HTH lysR-type domain-containing protein</fullName>
    </recommendedName>
</protein>
<dbReference type="PROSITE" id="PS50931">
    <property type="entry name" value="HTH_LYSR"/>
    <property type="match status" value="1"/>
</dbReference>
<dbReference type="InterPro" id="IPR050950">
    <property type="entry name" value="HTH-type_LysR_regulators"/>
</dbReference>
<evidence type="ECO:0000313" key="6">
    <source>
        <dbReference type="EMBL" id="ETF04708.1"/>
    </source>
</evidence>
<dbReference type="Gene3D" id="1.10.10.10">
    <property type="entry name" value="Winged helix-like DNA-binding domain superfamily/Winged helix DNA-binding domain"/>
    <property type="match status" value="1"/>
</dbReference>
<dbReference type="GO" id="GO:0003700">
    <property type="term" value="F:DNA-binding transcription factor activity"/>
    <property type="evidence" value="ECO:0007669"/>
    <property type="project" value="InterPro"/>
</dbReference>
<keyword evidence="3" id="KW-0238">DNA-binding</keyword>
<dbReference type="eggNOG" id="COG0583">
    <property type="taxonomic scope" value="Bacteria"/>
</dbReference>